<dbReference type="EMBL" id="CP079194">
    <property type="protein sequence ID" value="QXT40842.1"/>
    <property type="molecule type" value="Genomic_DNA"/>
</dbReference>
<protein>
    <recommendedName>
        <fullName evidence="8 9">Xylulose kinase</fullName>
        <shortName evidence="8 9">Xylulokinase</shortName>
        <ecNumber evidence="8 9">2.7.1.17</ecNumber>
    </recommendedName>
</protein>
<evidence type="ECO:0000313" key="12">
    <source>
        <dbReference type="EMBL" id="QXT40842.1"/>
    </source>
</evidence>
<evidence type="ECO:0000256" key="7">
    <source>
        <dbReference type="ARBA" id="ARBA00023277"/>
    </source>
</evidence>
<dbReference type="InterPro" id="IPR050406">
    <property type="entry name" value="FGGY_Carb_Kinase"/>
</dbReference>
<dbReference type="InterPro" id="IPR018485">
    <property type="entry name" value="FGGY_C"/>
</dbReference>
<gene>
    <name evidence="8 9 12" type="primary">xylB</name>
    <name evidence="12" type="ORF">KYE46_06325</name>
</gene>
<keyword evidence="2 8" id="KW-0859">Xylose metabolism</keyword>
<dbReference type="GO" id="GO:0042732">
    <property type="term" value="P:D-xylose metabolic process"/>
    <property type="evidence" value="ECO:0007669"/>
    <property type="project" value="UniProtKB-KW"/>
</dbReference>
<dbReference type="GO" id="GO:0005998">
    <property type="term" value="P:xylulose catabolic process"/>
    <property type="evidence" value="ECO:0007669"/>
    <property type="project" value="UniProtKB-UniRule"/>
</dbReference>
<dbReference type="PIRSF" id="PIRSF000538">
    <property type="entry name" value="GlpK"/>
    <property type="match status" value="1"/>
</dbReference>
<dbReference type="InterPro" id="IPR000577">
    <property type="entry name" value="Carb_kinase_FGGY"/>
</dbReference>
<keyword evidence="7 8" id="KW-0119">Carbohydrate metabolism</keyword>
<sequence length="487" mass="50548">MAHLGIDIGTSAVKVCVTDAAGQVIATTDAPLTAQHPFPGASEQSPDAWLAALRAAVTALPGALRQDIRAIGLSGQMHGAVVLDADRKSLRPAILWNDGRAVAECDDLEAAVPQIGQITGVPPMPGFTAPKLLWLSRHEPKVHRRIAHVLLPKDYLGLYLHGNLVTDPSDAAGTSWFDEHARAWSPALCDASATDIDWLPKVLSGLEVAGTLTAQAAEALGLPVGIPVAAGAGDGAAGAVGIGAVAPGDGFISLGTSGQLFLTTGTCLPNPESRIHAYAHTLPDLWFQMAAMLNGARPMAWLAALLDRPIADLLAEAEAAEPGPLFLPYLSGERTPHGDNDIRAGFWGLSERTTQGAMMRAVVEAIAFTFADAQAAMAAGGARPERLLAIGGGTRSDFLLQMIADVIDVPLGRSDAAEVGPALGAARLAQMALGADPAEVATKPEVSRWFIPDPARAEALAPRLAGYRALYPALKSVNRALKNGTDA</sequence>
<dbReference type="PROSITE" id="PS00933">
    <property type="entry name" value="FGGY_KINASES_1"/>
    <property type="match status" value="1"/>
</dbReference>
<dbReference type="GO" id="GO:0005524">
    <property type="term" value="F:ATP binding"/>
    <property type="evidence" value="ECO:0007669"/>
    <property type="project" value="UniProtKB-UniRule"/>
</dbReference>
<evidence type="ECO:0000256" key="4">
    <source>
        <dbReference type="ARBA" id="ARBA00022741"/>
    </source>
</evidence>
<keyword evidence="5 8" id="KW-0418">Kinase</keyword>
<dbReference type="PANTHER" id="PTHR43095">
    <property type="entry name" value="SUGAR KINASE"/>
    <property type="match status" value="1"/>
</dbReference>
<comment type="function">
    <text evidence="8">Catalyzes the phosphorylation of D-xylulose to D-xylulose 5-phosphate.</text>
</comment>
<evidence type="ECO:0000256" key="3">
    <source>
        <dbReference type="ARBA" id="ARBA00022679"/>
    </source>
</evidence>
<keyword evidence="4 8" id="KW-0547">Nucleotide-binding</keyword>
<dbReference type="NCBIfam" id="TIGR01312">
    <property type="entry name" value="XylB"/>
    <property type="match status" value="1"/>
</dbReference>
<dbReference type="HAMAP" id="MF_02220">
    <property type="entry name" value="XylB"/>
    <property type="match status" value="1"/>
</dbReference>
<dbReference type="GO" id="GO:0004856">
    <property type="term" value="F:D-xylulokinase activity"/>
    <property type="evidence" value="ECO:0007669"/>
    <property type="project" value="UniProtKB-UniRule"/>
</dbReference>
<dbReference type="InterPro" id="IPR018483">
    <property type="entry name" value="Carb_kinase_FGGY_CS"/>
</dbReference>
<dbReference type="PANTHER" id="PTHR43095:SF6">
    <property type="entry name" value="XYLULOSE KINASE"/>
    <property type="match status" value="1"/>
</dbReference>
<keyword evidence="6 8" id="KW-0067">ATP-binding</keyword>
<proteinExistence type="inferred from homology"/>
<feature type="active site" description="Proton acceptor" evidence="8">
    <location>
        <position position="234"/>
    </location>
</feature>
<dbReference type="InterPro" id="IPR018484">
    <property type="entry name" value="FGGY_N"/>
</dbReference>
<keyword evidence="13" id="KW-1185">Reference proteome</keyword>
<evidence type="ECO:0000256" key="9">
    <source>
        <dbReference type="RuleBase" id="RU364073"/>
    </source>
</evidence>
<evidence type="ECO:0000259" key="11">
    <source>
        <dbReference type="Pfam" id="PF02782"/>
    </source>
</evidence>
<organism evidence="12 13">
    <name type="scientific">Gymnodinialimonas ceratoperidinii</name>
    <dbReference type="NCBI Taxonomy" id="2856823"/>
    <lineage>
        <taxon>Bacteria</taxon>
        <taxon>Pseudomonadati</taxon>
        <taxon>Pseudomonadota</taxon>
        <taxon>Alphaproteobacteria</taxon>
        <taxon>Rhodobacterales</taxon>
        <taxon>Paracoccaceae</taxon>
        <taxon>Gymnodinialimonas</taxon>
    </lineage>
</organism>
<dbReference type="KEGG" id="gce:KYE46_06325"/>
<dbReference type="Proteomes" id="UP000825009">
    <property type="component" value="Chromosome"/>
</dbReference>
<evidence type="ECO:0000256" key="1">
    <source>
        <dbReference type="ARBA" id="ARBA00009156"/>
    </source>
</evidence>
<dbReference type="RefSeq" id="WP_219004246.1">
    <property type="nucleotide sequence ID" value="NZ_CP079194.1"/>
</dbReference>
<feature type="binding site" evidence="8">
    <location>
        <begin position="77"/>
        <end position="78"/>
    </location>
    <ligand>
        <name>substrate</name>
    </ligand>
</feature>
<evidence type="ECO:0000256" key="8">
    <source>
        <dbReference type="HAMAP-Rule" id="MF_02220"/>
    </source>
</evidence>
<evidence type="ECO:0000256" key="6">
    <source>
        <dbReference type="ARBA" id="ARBA00022840"/>
    </source>
</evidence>
<keyword evidence="3 8" id="KW-0808">Transferase</keyword>
<dbReference type="Pfam" id="PF00370">
    <property type="entry name" value="FGGY_N"/>
    <property type="match status" value="1"/>
</dbReference>
<dbReference type="CDD" id="cd07808">
    <property type="entry name" value="ASKHA_NBD_FGGY_EcXK-like"/>
    <property type="match status" value="1"/>
</dbReference>
<accession>A0A8F6TXQ0</accession>
<dbReference type="EC" id="2.7.1.17" evidence="8 9"/>
<feature type="domain" description="Carbohydrate kinase FGGY C-terminal" evidence="11">
    <location>
        <begin position="251"/>
        <end position="432"/>
    </location>
</feature>
<comment type="similarity">
    <text evidence="1 8 9">Belongs to the FGGY kinase family.</text>
</comment>
<evidence type="ECO:0000256" key="5">
    <source>
        <dbReference type="ARBA" id="ARBA00022777"/>
    </source>
</evidence>
<reference evidence="12 13" key="1">
    <citation type="submission" date="2021-07" db="EMBL/GenBank/DDBJ databases">
        <title>A novel Jannaschia species isolated from marine dinoflagellate Ceratoperidinium margalefii.</title>
        <authorList>
            <person name="Jiang Y."/>
            <person name="Li Z."/>
        </authorList>
    </citation>
    <scope>NUCLEOTIDE SEQUENCE [LARGE SCALE GENOMIC DNA]</scope>
    <source>
        <strain evidence="12 13">J12C1-MA-4</strain>
    </source>
</reference>
<evidence type="ECO:0000256" key="2">
    <source>
        <dbReference type="ARBA" id="ARBA00022629"/>
    </source>
</evidence>
<dbReference type="AlphaFoldDB" id="A0A8F6TXQ0"/>
<feature type="site" description="Important for activity" evidence="8">
    <location>
        <position position="7"/>
    </location>
</feature>
<feature type="domain" description="Carbohydrate kinase FGGY N-terminal" evidence="10">
    <location>
        <begin position="4"/>
        <end position="241"/>
    </location>
</feature>
<dbReference type="Pfam" id="PF02782">
    <property type="entry name" value="FGGY_C"/>
    <property type="match status" value="1"/>
</dbReference>
<name>A0A8F6TXQ0_9RHOB</name>
<evidence type="ECO:0000313" key="13">
    <source>
        <dbReference type="Proteomes" id="UP000825009"/>
    </source>
</evidence>
<evidence type="ECO:0000259" key="10">
    <source>
        <dbReference type="Pfam" id="PF00370"/>
    </source>
</evidence>
<comment type="catalytic activity">
    <reaction evidence="8 9">
        <text>D-xylulose + ATP = D-xylulose 5-phosphate + ADP + H(+)</text>
        <dbReference type="Rhea" id="RHEA:10964"/>
        <dbReference type="ChEBI" id="CHEBI:15378"/>
        <dbReference type="ChEBI" id="CHEBI:17140"/>
        <dbReference type="ChEBI" id="CHEBI:30616"/>
        <dbReference type="ChEBI" id="CHEBI:57737"/>
        <dbReference type="ChEBI" id="CHEBI:456216"/>
        <dbReference type="EC" id="2.7.1.17"/>
    </reaction>
</comment>
<dbReference type="InterPro" id="IPR006000">
    <property type="entry name" value="Xylulokinase"/>
</dbReference>